<feature type="coiled-coil region" evidence="2">
    <location>
        <begin position="159"/>
        <end position="186"/>
    </location>
</feature>
<accession>A8MBZ7</accession>
<dbReference type="EMBL" id="CP000852">
    <property type="protein sequence ID" value="ABW02781.1"/>
    <property type="molecule type" value="Genomic_DNA"/>
</dbReference>
<dbReference type="Pfam" id="PF01865">
    <property type="entry name" value="PhoU_div"/>
    <property type="match status" value="1"/>
</dbReference>
<dbReference type="GeneID" id="5708463"/>
<dbReference type="KEGG" id="cma:Cmaq_1965"/>
<sequence length="229" mass="25507">MPHGVLSRLLNPFIRGEVELFNELSEHAKLTLKALDIIEGALRSGDLIKVKEAEVEVSVLENQGDEISRMLSQEVSTGAIATPIMGDVEILIGKVDDILDRVHILAREVRRAMSICVSPEVKRVLSEDVVELLMVDKRGVEEFINLASTIANGGDWNKIRSYVLIISKLEDEVDEAKDRLVDKLYELAKEVSYIEFMSLLHIVFTLDDIVDITKDAAYLTSTILMSLGA</sequence>
<comment type="similarity">
    <text evidence="1">Belongs to the UPF0111 family.</text>
</comment>
<evidence type="ECO:0000313" key="3">
    <source>
        <dbReference type="EMBL" id="ABW02781.1"/>
    </source>
</evidence>
<organism evidence="3 4">
    <name type="scientific">Caldivirga maquilingensis (strain ATCC 700844 / DSM 13496 / JCM 10307 / IC-167)</name>
    <dbReference type="NCBI Taxonomy" id="397948"/>
    <lineage>
        <taxon>Archaea</taxon>
        <taxon>Thermoproteota</taxon>
        <taxon>Thermoprotei</taxon>
        <taxon>Thermoproteales</taxon>
        <taxon>Thermoproteaceae</taxon>
        <taxon>Caldivirga</taxon>
    </lineage>
</organism>
<dbReference type="STRING" id="397948.Cmaq_1965"/>
<keyword evidence="2" id="KW-0175">Coiled coil</keyword>
<dbReference type="InterPro" id="IPR038078">
    <property type="entry name" value="PhoU-like_sf"/>
</dbReference>
<dbReference type="Gene3D" id="1.20.58.220">
    <property type="entry name" value="Phosphate transport system protein phou homolog 2, domain 2"/>
    <property type="match status" value="1"/>
</dbReference>
<dbReference type="InterPro" id="IPR018445">
    <property type="entry name" value="Put_Phosphate_transp_reg"/>
</dbReference>
<evidence type="ECO:0000313" key="4">
    <source>
        <dbReference type="Proteomes" id="UP000001137"/>
    </source>
</evidence>
<dbReference type="eggNOG" id="arCOG02640">
    <property type="taxonomic scope" value="Archaea"/>
</dbReference>
<dbReference type="AlphaFoldDB" id="A8MBZ7"/>
<dbReference type="PANTHER" id="PTHR36536:SF3">
    <property type="entry name" value="UPF0111 PROTEIN HI_1603"/>
    <property type="match status" value="1"/>
</dbReference>
<dbReference type="Proteomes" id="UP000001137">
    <property type="component" value="Chromosome"/>
</dbReference>
<gene>
    <name evidence="3" type="ordered locus">Cmaq_1965</name>
</gene>
<dbReference type="HOGENOM" id="CLU_105296_0_0_2"/>
<evidence type="ECO:0000256" key="1">
    <source>
        <dbReference type="ARBA" id="ARBA00008591"/>
    </source>
</evidence>
<proteinExistence type="inferred from homology"/>
<dbReference type="OrthoDB" id="26941at2157"/>
<evidence type="ECO:0008006" key="5">
    <source>
        <dbReference type="Google" id="ProtNLM"/>
    </source>
</evidence>
<dbReference type="InterPro" id="IPR002727">
    <property type="entry name" value="DUF47"/>
</dbReference>
<dbReference type="PANTHER" id="PTHR36536">
    <property type="entry name" value="UPF0111 PROTEIN HI_1603"/>
    <property type="match status" value="1"/>
</dbReference>
<protein>
    <recommendedName>
        <fullName evidence="5">Phosphate transport regulator</fullName>
    </recommendedName>
</protein>
<name>A8MBZ7_CALMQ</name>
<evidence type="ECO:0000256" key="2">
    <source>
        <dbReference type="SAM" id="Coils"/>
    </source>
</evidence>
<dbReference type="RefSeq" id="WP_012187000.1">
    <property type="nucleotide sequence ID" value="NC_009954.1"/>
</dbReference>
<keyword evidence="4" id="KW-1185">Reference proteome</keyword>
<reference evidence="3 4" key="1">
    <citation type="submission" date="2007-10" db="EMBL/GenBank/DDBJ databases">
        <title>Complete sequence of Caldivirga maquilingensis IC-167.</title>
        <authorList>
            <consortium name="US DOE Joint Genome Institute"/>
            <person name="Copeland A."/>
            <person name="Lucas S."/>
            <person name="Lapidus A."/>
            <person name="Barry K."/>
            <person name="Glavina del Rio T."/>
            <person name="Dalin E."/>
            <person name="Tice H."/>
            <person name="Pitluck S."/>
            <person name="Saunders E."/>
            <person name="Brettin T."/>
            <person name="Bruce D."/>
            <person name="Detter J.C."/>
            <person name="Han C."/>
            <person name="Schmutz J."/>
            <person name="Larimer F."/>
            <person name="Land M."/>
            <person name="Hauser L."/>
            <person name="Kyrpides N."/>
            <person name="Ivanova N."/>
            <person name="Biddle J.F."/>
            <person name="Zhang Z."/>
            <person name="Fitz-Gibbon S.T."/>
            <person name="Lowe T.M."/>
            <person name="Saltikov C."/>
            <person name="House C.H."/>
            <person name="Richardson P."/>
        </authorList>
    </citation>
    <scope>NUCLEOTIDE SEQUENCE [LARGE SCALE GENOMIC DNA]</scope>
    <source>
        <strain evidence="4">ATCC 700844 / DSM 13496 / JCM 10307 / IC-167</strain>
    </source>
</reference>